<reference evidence="1" key="1">
    <citation type="journal article" date="2021" name="Proc. Natl. Acad. Sci. U.S.A.">
        <title>A Catalog of Tens of Thousands of Viruses from Human Metagenomes Reveals Hidden Associations with Chronic Diseases.</title>
        <authorList>
            <person name="Tisza M.J."/>
            <person name="Buck C.B."/>
        </authorList>
    </citation>
    <scope>NUCLEOTIDE SEQUENCE</scope>
    <source>
        <strain evidence="1">CtiOl67</strain>
    </source>
</reference>
<dbReference type="EMBL" id="BK015666">
    <property type="protein sequence ID" value="DAE19002.1"/>
    <property type="molecule type" value="Genomic_DNA"/>
</dbReference>
<protein>
    <submittedName>
        <fullName evidence="1">Uncharacterized protein</fullName>
    </submittedName>
</protein>
<evidence type="ECO:0000313" key="1">
    <source>
        <dbReference type="EMBL" id="DAE19002.1"/>
    </source>
</evidence>
<sequence length="85" mass="9505">MFSEKSIVEITNKLIDTDGFVISDNASSGYVITTSPFEFDLYGYYFYVDRTDLIINAVIAENADSKNIYAKIILDGIPSNSIDFT</sequence>
<accession>A0A8S5QJ19</accession>
<proteinExistence type="predicted"/>
<name>A0A8S5QJ19_9CAUD</name>
<organism evidence="1">
    <name type="scientific">Siphoviridae sp. ctiOl67</name>
    <dbReference type="NCBI Taxonomy" id="2825622"/>
    <lineage>
        <taxon>Viruses</taxon>
        <taxon>Duplodnaviria</taxon>
        <taxon>Heunggongvirae</taxon>
        <taxon>Uroviricota</taxon>
        <taxon>Caudoviricetes</taxon>
    </lineage>
</organism>